<proteinExistence type="predicted"/>
<organism evidence="1 2">
    <name type="scientific">Phaeosphaeria nodorum (strain SN15 / ATCC MYA-4574 / FGSC 10173)</name>
    <name type="common">Glume blotch fungus</name>
    <name type="synonym">Parastagonospora nodorum</name>
    <dbReference type="NCBI Taxonomy" id="321614"/>
    <lineage>
        <taxon>Eukaryota</taxon>
        <taxon>Fungi</taxon>
        <taxon>Dikarya</taxon>
        <taxon>Ascomycota</taxon>
        <taxon>Pezizomycotina</taxon>
        <taxon>Dothideomycetes</taxon>
        <taxon>Pleosporomycetidae</taxon>
        <taxon>Pleosporales</taxon>
        <taxon>Pleosporineae</taxon>
        <taxon>Phaeosphaeriaceae</taxon>
        <taxon>Parastagonospora</taxon>
    </lineage>
</organism>
<name>A0A7U2I4L3_PHANO</name>
<dbReference type="VEuPathDB" id="FungiDB:JI435_416770"/>
<protein>
    <submittedName>
        <fullName evidence="1">Uncharacterized protein</fullName>
    </submittedName>
</protein>
<sequence length="95" mass="10354">HSPGESSSDMLSNLFNCSRYVQRDREGKRAGAGDWKGGVRLRSVWWRWVVGARTGLGACRGCSGRKSEASTVRGATGDGDGACDDGGECFQWRRR</sequence>
<dbReference type="Proteomes" id="UP000663193">
    <property type="component" value="Chromosome 12"/>
</dbReference>
<dbReference type="EMBL" id="CP069034">
    <property type="protein sequence ID" value="QRD01489.1"/>
    <property type="molecule type" value="Genomic_DNA"/>
</dbReference>
<keyword evidence="2" id="KW-1185">Reference proteome</keyword>
<evidence type="ECO:0000313" key="1">
    <source>
        <dbReference type="EMBL" id="QRD01489.1"/>
    </source>
</evidence>
<dbReference type="AlphaFoldDB" id="A0A7U2I4L3"/>
<accession>A0A7U2I4L3</accession>
<evidence type="ECO:0000313" key="2">
    <source>
        <dbReference type="Proteomes" id="UP000663193"/>
    </source>
</evidence>
<feature type="non-terminal residue" evidence="1">
    <location>
        <position position="1"/>
    </location>
</feature>
<reference evidence="2" key="1">
    <citation type="journal article" date="2021" name="BMC Genomics">
        <title>Chromosome-level genome assembly and manually-curated proteome of model necrotroph Parastagonospora nodorum Sn15 reveals a genome-wide trove of candidate effector homologs, and redundancy of virulence-related functions within an accessory chromosome.</title>
        <authorList>
            <person name="Bertazzoni S."/>
            <person name="Jones D.A.B."/>
            <person name="Phan H.T."/>
            <person name="Tan K.-C."/>
            <person name="Hane J.K."/>
        </authorList>
    </citation>
    <scope>NUCLEOTIDE SEQUENCE [LARGE SCALE GENOMIC DNA]</scope>
    <source>
        <strain evidence="2">SN15 / ATCC MYA-4574 / FGSC 10173)</strain>
    </source>
</reference>
<gene>
    <name evidence="1" type="ORF">JI435_416770</name>
</gene>